<evidence type="ECO:0000313" key="1">
    <source>
        <dbReference type="EMBL" id="MFD1051478.1"/>
    </source>
</evidence>
<sequence>DMIAEDEPLDDLLPVFAALLKDTKPRIRAIAAWVMATRAPTEYADAVAELRDDREVVWRDEQVGDFAMWALVRMDDPRCVEALQHRFADELPSFTKYSSVTTGHPPVLHVMLANAAQFADDLLPVLTRHLVPGEANQVHELTRLFTAWGPAAKPAEQALAHLAEADPHFRAWCEEAVEVIR</sequence>
<organism evidence="1 2">
    <name type="scientific">Kibdelosporangium lantanae</name>
    <dbReference type="NCBI Taxonomy" id="1497396"/>
    <lineage>
        <taxon>Bacteria</taxon>
        <taxon>Bacillati</taxon>
        <taxon>Actinomycetota</taxon>
        <taxon>Actinomycetes</taxon>
        <taxon>Pseudonocardiales</taxon>
        <taxon>Pseudonocardiaceae</taxon>
        <taxon>Kibdelosporangium</taxon>
    </lineage>
</organism>
<feature type="non-terminal residue" evidence="1">
    <location>
        <position position="1"/>
    </location>
</feature>
<dbReference type="EMBL" id="JBHTIS010003630">
    <property type="protein sequence ID" value="MFD1051478.1"/>
    <property type="molecule type" value="Genomic_DNA"/>
</dbReference>
<protein>
    <recommendedName>
        <fullName evidence="3">HEAT repeat domain-containing protein</fullName>
    </recommendedName>
</protein>
<dbReference type="Gene3D" id="1.25.10.10">
    <property type="entry name" value="Leucine-rich Repeat Variant"/>
    <property type="match status" value="1"/>
</dbReference>
<dbReference type="PROSITE" id="PS50077">
    <property type="entry name" value="HEAT_REPEAT"/>
    <property type="match status" value="1"/>
</dbReference>
<comment type="caution">
    <text evidence="1">The sequence shown here is derived from an EMBL/GenBank/DDBJ whole genome shotgun (WGS) entry which is preliminary data.</text>
</comment>
<keyword evidence="2" id="KW-1185">Reference proteome</keyword>
<proteinExistence type="predicted"/>
<dbReference type="SUPFAM" id="SSF48371">
    <property type="entry name" value="ARM repeat"/>
    <property type="match status" value="1"/>
</dbReference>
<evidence type="ECO:0000313" key="2">
    <source>
        <dbReference type="Proteomes" id="UP001597045"/>
    </source>
</evidence>
<dbReference type="InterPro" id="IPR011989">
    <property type="entry name" value="ARM-like"/>
</dbReference>
<evidence type="ECO:0008006" key="3">
    <source>
        <dbReference type="Google" id="ProtNLM"/>
    </source>
</evidence>
<dbReference type="InterPro" id="IPR021133">
    <property type="entry name" value="HEAT_type_2"/>
</dbReference>
<name>A0ABW3MMV7_9PSEU</name>
<gene>
    <name evidence="1" type="ORF">ACFQ1S_41005</name>
</gene>
<dbReference type="Proteomes" id="UP001597045">
    <property type="component" value="Unassembled WGS sequence"/>
</dbReference>
<reference evidence="2" key="1">
    <citation type="journal article" date="2019" name="Int. J. Syst. Evol. Microbiol.">
        <title>The Global Catalogue of Microorganisms (GCM) 10K type strain sequencing project: providing services to taxonomists for standard genome sequencing and annotation.</title>
        <authorList>
            <consortium name="The Broad Institute Genomics Platform"/>
            <consortium name="The Broad Institute Genome Sequencing Center for Infectious Disease"/>
            <person name="Wu L."/>
            <person name="Ma J."/>
        </authorList>
    </citation>
    <scope>NUCLEOTIDE SEQUENCE [LARGE SCALE GENOMIC DNA]</scope>
    <source>
        <strain evidence="2">JCM 31486</strain>
    </source>
</reference>
<accession>A0ABW3MMV7</accession>
<dbReference type="InterPro" id="IPR016024">
    <property type="entry name" value="ARM-type_fold"/>
</dbReference>